<evidence type="ECO:0000313" key="5">
    <source>
        <dbReference type="Proteomes" id="UP000293142"/>
    </source>
</evidence>
<gene>
    <name evidence="4" type="ORF">EYB31_27525</name>
</gene>
<name>A0A4Q9DK42_9BACL</name>
<feature type="chain" id="PRO_5020443034" evidence="2">
    <location>
        <begin position="51"/>
        <end position="1225"/>
    </location>
</feature>
<dbReference type="Gene3D" id="2.60.40.1080">
    <property type="match status" value="1"/>
</dbReference>
<dbReference type="EMBL" id="SIRE01000022">
    <property type="protein sequence ID" value="TBL72980.1"/>
    <property type="molecule type" value="Genomic_DNA"/>
</dbReference>
<keyword evidence="2" id="KW-0732">Signal</keyword>
<feature type="signal peptide" evidence="2">
    <location>
        <begin position="1"/>
        <end position="50"/>
    </location>
</feature>
<dbReference type="Proteomes" id="UP000293142">
    <property type="component" value="Unassembled WGS sequence"/>
</dbReference>
<protein>
    <submittedName>
        <fullName evidence="4">S-layer homology domain-containing protein</fullName>
    </submittedName>
</protein>
<dbReference type="PROSITE" id="PS51272">
    <property type="entry name" value="SLH"/>
    <property type="match status" value="2"/>
</dbReference>
<feature type="region of interest" description="Disordered" evidence="1">
    <location>
        <begin position="1"/>
        <end position="21"/>
    </location>
</feature>
<proteinExistence type="predicted"/>
<evidence type="ECO:0000259" key="3">
    <source>
        <dbReference type="PROSITE" id="PS51272"/>
    </source>
</evidence>
<dbReference type="RefSeq" id="WP_131016699.1">
    <property type="nucleotide sequence ID" value="NZ_SIRE01000022.1"/>
</dbReference>
<evidence type="ECO:0000256" key="1">
    <source>
        <dbReference type="SAM" id="MobiDB-lite"/>
    </source>
</evidence>
<sequence>MRESSYNFSKQNSQLPKDIRGGEKKVMKKSLSTILALAMTFSVFSSVALAADETSANDTSVDTTSADAAKSSADFSDLKDLDAATKAKFDALIAAGVFDGVGDGKFGVKDEMNRAQFAKVAALIFNLKVDTSLKTSSFSDVKSDDPANGYALPYIEAVKAAGITDGYGDGVYNPAGKVTKEQLATFLIRGLGKDKDAKATPGVTDSTVTDWAKGYVALALQLKLLSNGTDGKFGGQTNATRDLLVLGSYEAKQQYVPTFNGKYAIASFKATDADLLQLQLNGVLTDDAAKNFKVEIKKDGNVVTNYTTTWNDKKDTATFKFDTKFQNNEYSIAISGVSNIDDANKTAKVSTTVERIAKIEFLTAADTVPRTTNKLRIDFKATNQYGAKSKLSYNNFTINAGSNISVTGVSGEQAFYVQQPVKSGITNPTTNDSALERNDRISVTIIHEDSGATANKVFAVGESPNVAKIEVGDLLNSSNTKIDSVEANKDTYLGFQAYDQYGIPVEDSETLNRGITFYSSEGNVVRAAKDQNNNDSWFTGTSEIGSDAADLKFRYNKIESKDNITLTLIANGSGQTVTKTVKVNAPKTPASLEFGNYNYTLAENDRVTGDSGLDQKFFVPLIVKDAKGDLLTADEIAENAYKFTIYSTGSINLDTSYAVWNKDTQSNVPTAIVQSGEHKGQLAIGSVGYKGTAGATIQLLDTPNVRAQFSTNVAEKRRADKIAFSASPNKYMIQGTDNELKLKVYDQNGGEMKLDDTTVRVRMEFKSNTAPATGGYGLAVRSNEVAGTYVDPSNGTPAADATATAPAVDPATLGTPLAKGSKLLTTKKIALAPTVAGTVYAQRYDYTQPTQTNYTAGEYLFPLSQVFDKSFKFFTTASAQLGASYTFTAYLQTTKDNGTTWQDISNVTSNLEVLDTTKSNNKLTYEVFADKSINNTLLAARDYIGSNQLAAAAANNPGGAVTEATYVLNNYKKLAKEIKLRAKTSSGELVSVANGQIQSITSSNPKVVDIASNDADGKLQRFIIGLEAGTAKVTVTYKDGKGDFNSATLDVTTKNEGPSVTSIVATKSSNMIGKNEIATKLNGGGANSNLYAWDFNMMKKLTVKDQFGGEYVSDRSPLVLDGNGNILRGTLKDDNGNDGTGTWSVTGARKDIGGTDQFIQSHANLLNLTFYATDVVTTDGNAGTVTIDSTGKFTALSSNVSSFTINVFAPSGKSATTSIKVNQAY</sequence>
<evidence type="ECO:0000256" key="2">
    <source>
        <dbReference type="SAM" id="SignalP"/>
    </source>
</evidence>
<dbReference type="OrthoDB" id="1706086at2"/>
<feature type="domain" description="SLH" evidence="3">
    <location>
        <begin position="138"/>
        <end position="201"/>
    </location>
</feature>
<accession>A0A4Q9DK42</accession>
<dbReference type="AlphaFoldDB" id="A0A4Q9DK42"/>
<feature type="compositionally biased region" description="Polar residues" evidence="1">
    <location>
        <begin position="1"/>
        <end position="15"/>
    </location>
</feature>
<dbReference type="Pfam" id="PF00395">
    <property type="entry name" value="SLH"/>
    <property type="match status" value="3"/>
</dbReference>
<organism evidence="4 5">
    <name type="scientific">Paenibacillus thalictri</name>
    <dbReference type="NCBI Taxonomy" id="2527873"/>
    <lineage>
        <taxon>Bacteria</taxon>
        <taxon>Bacillati</taxon>
        <taxon>Bacillota</taxon>
        <taxon>Bacilli</taxon>
        <taxon>Bacillales</taxon>
        <taxon>Paenibacillaceae</taxon>
        <taxon>Paenibacillus</taxon>
    </lineage>
</organism>
<evidence type="ECO:0000313" key="4">
    <source>
        <dbReference type="EMBL" id="TBL72980.1"/>
    </source>
</evidence>
<reference evidence="4 5" key="1">
    <citation type="submission" date="2019-02" db="EMBL/GenBank/DDBJ databases">
        <title>Paenibacillus sp. nov., isolated from surface-sterilized tissue of Thalictrum simplex L.</title>
        <authorList>
            <person name="Tuo L."/>
        </authorList>
    </citation>
    <scope>NUCLEOTIDE SEQUENCE [LARGE SCALE GENOMIC DNA]</scope>
    <source>
        <strain evidence="4 5">N2SHLJ1</strain>
    </source>
</reference>
<feature type="domain" description="SLH" evidence="3">
    <location>
        <begin position="71"/>
        <end position="135"/>
    </location>
</feature>
<dbReference type="InterPro" id="IPR001119">
    <property type="entry name" value="SLH_dom"/>
</dbReference>
<keyword evidence="5" id="KW-1185">Reference proteome</keyword>
<comment type="caution">
    <text evidence="4">The sequence shown here is derived from an EMBL/GenBank/DDBJ whole genome shotgun (WGS) entry which is preliminary data.</text>
</comment>